<reference evidence="2" key="1">
    <citation type="submission" date="2019-05" db="EMBL/GenBank/DDBJ databases">
        <title>Complete Genome Sequence of Serratia marcescens Myophage Moabite.</title>
        <authorList>
            <person name="Price L."/>
            <person name="Rohren M."/>
            <person name="Newkirk H."/>
            <person name="Liu M."/>
            <person name="Ramsey J."/>
        </authorList>
    </citation>
    <scope>NUCLEOTIDE SEQUENCE [LARGE SCALE GENOMIC DNA]</scope>
</reference>
<gene>
    <name evidence="1" type="ORF">CPT_Moabite_036</name>
</gene>
<proteinExistence type="predicted"/>
<keyword evidence="2" id="KW-1185">Reference proteome</keyword>
<sequence length="126" mass="14473">MILKCYHSSVYLPVVIGEYVDAITGRIKKEASESGEDLEIDPVFVMEEAVKEIEWCFIELLSLEEGAPPTFDWLINSSLPAINFYRSLMDTDVFTHLRNEEFDFVSLDVMNSCEILVTLKWRSKNG</sequence>
<accession>A0A4Y5TNY0</accession>
<organism evidence="1 2">
    <name type="scientific">Serratia phage Moabite</name>
    <dbReference type="NCBI Taxonomy" id="2587814"/>
    <lineage>
        <taxon>Viruses</taxon>
        <taxon>Duplodnaviria</taxon>
        <taxon>Heunggongvirae</taxon>
        <taxon>Uroviricota</taxon>
        <taxon>Caudoviricetes</taxon>
        <taxon>Chimalliviridae</taxon>
        <taxon>Moabitevirus</taxon>
        <taxon>Moabitevirus moabite</taxon>
    </lineage>
</organism>
<evidence type="ECO:0000313" key="1">
    <source>
        <dbReference type="EMBL" id="QDB71068.1"/>
    </source>
</evidence>
<evidence type="ECO:0000313" key="2">
    <source>
        <dbReference type="Proteomes" id="UP000319063"/>
    </source>
</evidence>
<dbReference type="EMBL" id="MK994515">
    <property type="protein sequence ID" value="QDB71068.1"/>
    <property type="molecule type" value="Genomic_DNA"/>
</dbReference>
<name>A0A4Y5TNY0_9CAUD</name>
<dbReference type="Proteomes" id="UP000319063">
    <property type="component" value="Segment"/>
</dbReference>
<protein>
    <submittedName>
        <fullName evidence="1">Uncharacterized protein</fullName>
    </submittedName>
</protein>